<dbReference type="InterPro" id="IPR026444">
    <property type="entry name" value="Secre_tail"/>
</dbReference>
<dbReference type="PANTHER" id="PTHR44103">
    <property type="entry name" value="PROPROTEIN CONVERTASE P"/>
    <property type="match status" value="1"/>
</dbReference>
<dbReference type="AlphaFoldDB" id="A0A235BX72"/>
<organism evidence="2 3">
    <name type="scientific">candidate division WOR-3 bacterium JGI_Cruoil_03_51_56</name>
    <dbReference type="NCBI Taxonomy" id="1973747"/>
    <lineage>
        <taxon>Bacteria</taxon>
        <taxon>Bacteria division WOR-3</taxon>
    </lineage>
</organism>
<reference evidence="2 3" key="1">
    <citation type="submission" date="2017-07" db="EMBL/GenBank/DDBJ databases">
        <title>Recovery of genomes from metagenomes via a dereplication, aggregation, and scoring strategy.</title>
        <authorList>
            <person name="Sieber C.M."/>
            <person name="Probst A.J."/>
            <person name="Sharrar A."/>
            <person name="Thomas B.C."/>
            <person name="Hess M."/>
            <person name="Tringe S.G."/>
            <person name="Banfield J.F."/>
        </authorList>
    </citation>
    <scope>NUCLEOTIDE SEQUENCE [LARGE SCALE GENOMIC DNA]</scope>
    <source>
        <strain evidence="2">JGI_Cruoil_03_51_56</strain>
    </source>
</reference>
<evidence type="ECO:0000313" key="3">
    <source>
        <dbReference type="Proteomes" id="UP000215559"/>
    </source>
</evidence>
<dbReference type="PANTHER" id="PTHR44103:SF1">
    <property type="entry name" value="PROPROTEIN CONVERTASE P"/>
    <property type="match status" value="1"/>
</dbReference>
<protein>
    <recommendedName>
        <fullName evidence="4">Secretion system C-terminal sorting domain-containing protein</fullName>
    </recommendedName>
</protein>
<dbReference type="SUPFAM" id="SSF69318">
    <property type="entry name" value="Integrin alpha N-terminal domain"/>
    <property type="match status" value="1"/>
</dbReference>
<evidence type="ECO:0000313" key="2">
    <source>
        <dbReference type="EMBL" id="OYD16796.1"/>
    </source>
</evidence>
<accession>A0A235BX72</accession>
<dbReference type="EMBL" id="NOZP01000036">
    <property type="protein sequence ID" value="OYD16796.1"/>
    <property type="molecule type" value="Genomic_DNA"/>
</dbReference>
<dbReference type="InterPro" id="IPR028994">
    <property type="entry name" value="Integrin_alpha_N"/>
</dbReference>
<dbReference type="Pfam" id="PF13517">
    <property type="entry name" value="FG-GAP_3"/>
    <property type="match status" value="1"/>
</dbReference>
<dbReference type="Gene3D" id="2.130.10.130">
    <property type="entry name" value="Integrin alpha, N-terminal"/>
    <property type="match status" value="1"/>
</dbReference>
<dbReference type="NCBIfam" id="TIGR04183">
    <property type="entry name" value="Por_Secre_tail"/>
    <property type="match status" value="1"/>
</dbReference>
<name>A0A235BX72_UNCW3</name>
<gene>
    <name evidence="2" type="ORF">CH330_01810</name>
</gene>
<dbReference type="Proteomes" id="UP000215559">
    <property type="component" value="Unassembled WGS sequence"/>
</dbReference>
<comment type="caution">
    <text evidence="2">The sequence shown here is derived from an EMBL/GenBank/DDBJ whole genome shotgun (WGS) entry which is preliminary data.</text>
</comment>
<sequence length="596" mass="67331">MIRNFLLLLVFTSSLFAQFRLKRVTFLQEGLVGTVAGRVICCDSDHDGLQEMIFRTGTIHPTDPLRWEVWEYRPVNRYELVFADTGAYPYPPGITTGNFRPCDVGDIDQDGLTDLVGVNEENPQNPDTFYNLIVTQESPDYFSYPESLSWWYRYDHNSPNMEPVYFTSDLDNDGRNEVLKLTHNPQIGTGIWENLGNNQNVLVWSRLRVGAWNFAFGDFDLDGRKEFVTADLGGGGWVSVYENTGDDQYEMVYRDTVHLPNGGDVFSGNDLDQDGRPEFFVGFYVVPTNTFYLYMWEATGNNTYERTFIDQKTMATTGNYALSKCGDLDGDGVEELVWATPLAVYVYKAVGNNLFQEVWHWRGDHGHHESLIVNIHDMNNGGYNDLVVGGSRKTSVFEVEALRVLYPNGGENLVPGDTCWIRWETFNPPRCDSVSLFLRSDTSWQLDTIVTGLSPTDTVYPWIVPPGPHDSCRIVAIAYGPGWQYDESDSAFQIPGIGIRETHPLQVYATRLDVYPNPGRGRIIVRYELASAGPVEITAYDPIGRKVAVLASGSCIPGRYRVNWNCMNEPAGVYFLRMDCGKQSRMEKVILTSGQK</sequence>
<proteinExistence type="predicted"/>
<dbReference type="InterPro" id="IPR013517">
    <property type="entry name" value="FG-GAP"/>
</dbReference>
<evidence type="ECO:0008006" key="4">
    <source>
        <dbReference type="Google" id="ProtNLM"/>
    </source>
</evidence>
<evidence type="ECO:0000256" key="1">
    <source>
        <dbReference type="ARBA" id="ARBA00022729"/>
    </source>
</evidence>
<keyword evidence="1" id="KW-0732">Signal</keyword>